<gene>
    <name evidence="1" type="ORF">MEUPH1_LOCUS25639</name>
</gene>
<dbReference type="PANTHER" id="PTHR47510:SF3">
    <property type="entry name" value="ENDO_EXONUCLEASE_PHOSPHATASE DOMAIN-CONTAINING PROTEIN"/>
    <property type="match status" value="1"/>
</dbReference>
<dbReference type="SUPFAM" id="SSF56219">
    <property type="entry name" value="DNase I-like"/>
    <property type="match status" value="1"/>
</dbReference>
<evidence type="ECO:0000313" key="2">
    <source>
        <dbReference type="Proteomes" id="UP001160148"/>
    </source>
</evidence>
<name>A0AAV0XSR0_9HEMI</name>
<reference evidence="1 2" key="1">
    <citation type="submission" date="2023-01" db="EMBL/GenBank/DDBJ databases">
        <authorList>
            <person name="Whitehead M."/>
        </authorList>
    </citation>
    <scope>NUCLEOTIDE SEQUENCE [LARGE SCALE GENOMIC DNA]</scope>
</reference>
<accession>A0AAV0XSR0</accession>
<dbReference type="EMBL" id="CARXXK010001014">
    <property type="protein sequence ID" value="CAI6371659.1"/>
    <property type="molecule type" value="Genomic_DNA"/>
</dbReference>
<dbReference type="PANTHER" id="PTHR47510">
    <property type="entry name" value="REVERSE TRANSCRIPTASE DOMAIN-CONTAINING PROTEIN"/>
    <property type="match status" value="1"/>
</dbReference>
<protein>
    <recommendedName>
        <fullName evidence="3">Endonuclease/exonuclease/phosphatase domain-containing protein</fullName>
    </recommendedName>
</protein>
<dbReference type="InterPro" id="IPR036691">
    <property type="entry name" value="Endo/exonu/phosph_ase_sf"/>
</dbReference>
<organism evidence="1 2">
    <name type="scientific">Macrosiphum euphorbiae</name>
    <name type="common">potato aphid</name>
    <dbReference type="NCBI Taxonomy" id="13131"/>
    <lineage>
        <taxon>Eukaryota</taxon>
        <taxon>Metazoa</taxon>
        <taxon>Ecdysozoa</taxon>
        <taxon>Arthropoda</taxon>
        <taxon>Hexapoda</taxon>
        <taxon>Insecta</taxon>
        <taxon>Pterygota</taxon>
        <taxon>Neoptera</taxon>
        <taxon>Paraneoptera</taxon>
        <taxon>Hemiptera</taxon>
        <taxon>Sternorrhyncha</taxon>
        <taxon>Aphidomorpha</taxon>
        <taxon>Aphidoidea</taxon>
        <taxon>Aphididae</taxon>
        <taxon>Macrosiphini</taxon>
        <taxon>Macrosiphum</taxon>
    </lineage>
</organism>
<sequence length="497" mass="57346">MQISNTTLLFGACDGRRQAGSGFAVNNKLLTAVKSFKIINPRLTILTLDTKWFGVVFVNVHAPTEDKEDNEKDDFYSLLDNILCEIPRGCVQIILGDFNSKIGREECFKPIIGGHSLHQLSNDNGCRLIDLATGRNLRVKSTMFPHKNIHKGTWRSPDGRHVNQIDHVLVNERFNNSIMDVKTVRGADSDSDHFLVAGRLRVKLKIRQEIRRGGATGRFDIANLNYPVVVENFQKGIEEKLRRMTASESGREVEQRWKTVKQLIQEEAEKTIGKQKTKKKTWFNDIFEEAIERRRYARNIWLSDTNSVGKLERFKMRQREASKILRCEKRKYLQNILKEAEQNFTSHNTRDLYKKVNFLSKKYKQPKKFLKNDDGTLITSKEEIANKWANYFKQLLNCNTPDSLFHFENMETNNTICLAPSKEEIQEQIRNLKNHKAPGEDGIPGELLKSMGIGLLEYVSGLIKEVWEKEVIPEEWQTALIYPIHKKGDKQLLAVSL</sequence>
<keyword evidence="2" id="KW-1185">Reference proteome</keyword>
<dbReference type="Gene3D" id="3.60.10.10">
    <property type="entry name" value="Endonuclease/exonuclease/phosphatase"/>
    <property type="match status" value="1"/>
</dbReference>
<proteinExistence type="predicted"/>
<evidence type="ECO:0000313" key="1">
    <source>
        <dbReference type="EMBL" id="CAI6371659.1"/>
    </source>
</evidence>
<dbReference type="AlphaFoldDB" id="A0AAV0XSR0"/>
<comment type="caution">
    <text evidence="1">The sequence shown here is derived from an EMBL/GenBank/DDBJ whole genome shotgun (WGS) entry which is preliminary data.</text>
</comment>
<evidence type="ECO:0008006" key="3">
    <source>
        <dbReference type="Google" id="ProtNLM"/>
    </source>
</evidence>
<dbReference type="Proteomes" id="UP001160148">
    <property type="component" value="Unassembled WGS sequence"/>
</dbReference>